<accession>A0A4Q9PJ34</accession>
<dbReference type="Proteomes" id="UP000292082">
    <property type="component" value="Unassembled WGS sequence"/>
</dbReference>
<gene>
    <name evidence="1" type="ORF">BD310DRAFT_909111</name>
</gene>
<evidence type="ECO:0000313" key="1">
    <source>
        <dbReference type="EMBL" id="TBU54090.1"/>
    </source>
</evidence>
<proteinExistence type="predicted"/>
<keyword evidence="2" id="KW-1185">Reference proteome</keyword>
<reference evidence="1 2" key="1">
    <citation type="submission" date="2019-01" db="EMBL/GenBank/DDBJ databases">
        <title>Draft genome sequences of three monokaryotic isolates of the white-rot basidiomycete fungus Dichomitus squalens.</title>
        <authorList>
            <consortium name="DOE Joint Genome Institute"/>
            <person name="Lopez S.C."/>
            <person name="Andreopoulos B."/>
            <person name="Pangilinan J."/>
            <person name="Lipzen A."/>
            <person name="Riley R."/>
            <person name="Ahrendt S."/>
            <person name="Ng V."/>
            <person name="Barry K."/>
            <person name="Daum C."/>
            <person name="Grigoriev I.V."/>
            <person name="Hilden K.S."/>
            <person name="Makela M.R."/>
            <person name="de Vries R.P."/>
        </authorList>
    </citation>
    <scope>NUCLEOTIDE SEQUENCE [LARGE SCALE GENOMIC DNA]</scope>
    <source>
        <strain evidence="1 2">CBS 464.89</strain>
    </source>
</reference>
<dbReference type="EMBL" id="ML145197">
    <property type="protein sequence ID" value="TBU54090.1"/>
    <property type="molecule type" value="Genomic_DNA"/>
</dbReference>
<dbReference type="AlphaFoldDB" id="A0A4Q9PJ34"/>
<protein>
    <submittedName>
        <fullName evidence="1">Uncharacterized protein</fullName>
    </submittedName>
</protein>
<organism evidence="1 2">
    <name type="scientific">Dichomitus squalens</name>
    <dbReference type="NCBI Taxonomy" id="114155"/>
    <lineage>
        <taxon>Eukaryota</taxon>
        <taxon>Fungi</taxon>
        <taxon>Dikarya</taxon>
        <taxon>Basidiomycota</taxon>
        <taxon>Agaricomycotina</taxon>
        <taxon>Agaricomycetes</taxon>
        <taxon>Polyporales</taxon>
        <taxon>Polyporaceae</taxon>
        <taxon>Dichomitus</taxon>
    </lineage>
</organism>
<name>A0A4Q9PJ34_9APHY</name>
<evidence type="ECO:0000313" key="2">
    <source>
        <dbReference type="Proteomes" id="UP000292082"/>
    </source>
</evidence>
<sequence>MPLRICHMSQTVNTDVCTKEHDVPHAAAVFDGWIFATIPYRESGDIQRPEVEAAGADAAQRERVRQRDRELVQMDTIQTPDLSDVAALQAPSSACGAGAIPHPYWVKPTWRGGRYASPPHVCPRIVALVWACSMASSTRFGYQSPIAWRDGEIVGLNRELGEGRRREYLTDA</sequence>